<gene>
    <name evidence="1" type="ORF">WJ0W_000696</name>
</gene>
<evidence type="ECO:0000313" key="2">
    <source>
        <dbReference type="Proteomes" id="UP001154322"/>
    </source>
</evidence>
<keyword evidence="2" id="KW-1185">Reference proteome</keyword>
<sequence length="73" mass="8854">MDKPKHYFTLHFDALVITPAKDMLMNAVRRFVGEHDTRLWRILHHYDDKAIAIHSTHERIPQDFYFTKNSRYP</sequence>
<dbReference type="RefSeq" id="WP_373871398.1">
    <property type="nucleotide sequence ID" value="NZ_AP031286.1"/>
</dbReference>
<organism evidence="1 2">
    <name type="scientific">Paenibacillus melissococcoides</name>
    <dbReference type="NCBI Taxonomy" id="2912268"/>
    <lineage>
        <taxon>Bacteria</taxon>
        <taxon>Bacillati</taxon>
        <taxon>Bacillota</taxon>
        <taxon>Bacilli</taxon>
        <taxon>Bacillales</taxon>
        <taxon>Paenibacillaceae</taxon>
        <taxon>Paenibacillus</taxon>
    </lineage>
</organism>
<dbReference type="Proteomes" id="UP001154322">
    <property type="component" value="Unassembled WGS sequence"/>
</dbReference>
<dbReference type="EMBL" id="CALYLO010000001">
    <property type="protein sequence ID" value="CAH8243456.1"/>
    <property type="molecule type" value="Genomic_DNA"/>
</dbReference>
<proteinExistence type="predicted"/>
<reference evidence="1" key="1">
    <citation type="submission" date="2022-06" db="EMBL/GenBank/DDBJ databases">
        <authorList>
            <person name="Dietemann V."/>
            <person name="Ory F."/>
            <person name="Dainat B."/>
            <person name="Oberhansli S."/>
        </authorList>
    </citation>
    <scope>NUCLEOTIDE SEQUENCE</scope>
    <source>
        <strain evidence="1">Ena-SAMPLE-TAB-26-04-2022-14:26:32:270-5432</strain>
    </source>
</reference>
<name>A0ABM9FWB6_9BACL</name>
<protein>
    <submittedName>
        <fullName evidence="1">Transposase family protein</fullName>
    </submittedName>
</protein>
<evidence type="ECO:0000313" key="1">
    <source>
        <dbReference type="EMBL" id="CAH8243456.1"/>
    </source>
</evidence>
<accession>A0ABM9FWB6</accession>
<comment type="caution">
    <text evidence="1">The sequence shown here is derived from an EMBL/GenBank/DDBJ whole genome shotgun (WGS) entry which is preliminary data.</text>
</comment>